<comment type="caution">
    <text evidence="2">The sequence shown here is derived from an EMBL/GenBank/DDBJ whole genome shotgun (WGS) entry which is preliminary data.</text>
</comment>
<organism evidence="2 3">
    <name type="scientific">Pararge aegeria aegeria</name>
    <dbReference type="NCBI Taxonomy" id="348720"/>
    <lineage>
        <taxon>Eukaryota</taxon>
        <taxon>Metazoa</taxon>
        <taxon>Ecdysozoa</taxon>
        <taxon>Arthropoda</taxon>
        <taxon>Hexapoda</taxon>
        <taxon>Insecta</taxon>
        <taxon>Pterygota</taxon>
        <taxon>Neoptera</taxon>
        <taxon>Endopterygota</taxon>
        <taxon>Lepidoptera</taxon>
        <taxon>Glossata</taxon>
        <taxon>Ditrysia</taxon>
        <taxon>Papilionoidea</taxon>
        <taxon>Nymphalidae</taxon>
        <taxon>Satyrinae</taxon>
        <taxon>Satyrini</taxon>
        <taxon>Parargina</taxon>
        <taxon>Pararge</taxon>
    </lineage>
</organism>
<reference evidence="2" key="1">
    <citation type="submission" date="2022-03" db="EMBL/GenBank/DDBJ databases">
        <authorList>
            <person name="Lindestad O."/>
        </authorList>
    </citation>
    <scope>NUCLEOTIDE SEQUENCE</scope>
</reference>
<dbReference type="Proteomes" id="UP000838756">
    <property type="component" value="Unassembled WGS sequence"/>
</dbReference>
<protein>
    <submittedName>
        <fullName evidence="2">Jg1975 protein</fullName>
    </submittedName>
</protein>
<sequence length="46" mass="4589">VLNIDGALDFDELNTPLYTPAAADLSSSPTSTATSTSGYPSAKGNG</sequence>
<feature type="region of interest" description="Disordered" evidence="1">
    <location>
        <begin position="21"/>
        <end position="46"/>
    </location>
</feature>
<proteinExistence type="predicted"/>
<keyword evidence="3" id="KW-1185">Reference proteome</keyword>
<evidence type="ECO:0000313" key="2">
    <source>
        <dbReference type="EMBL" id="CAH2211126.1"/>
    </source>
</evidence>
<gene>
    <name evidence="2" type="primary">jg1975</name>
    <name evidence="2" type="ORF">PAEG_LOCUS2963</name>
</gene>
<dbReference type="EMBL" id="CAKXAJ010009304">
    <property type="protein sequence ID" value="CAH2211126.1"/>
    <property type="molecule type" value="Genomic_DNA"/>
</dbReference>
<accession>A0A8S4QIG3</accession>
<dbReference type="AlphaFoldDB" id="A0A8S4QIG3"/>
<feature type="non-terminal residue" evidence="2">
    <location>
        <position position="1"/>
    </location>
</feature>
<evidence type="ECO:0000313" key="3">
    <source>
        <dbReference type="Proteomes" id="UP000838756"/>
    </source>
</evidence>
<name>A0A8S4QIG3_9NEOP</name>
<evidence type="ECO:0000256" key="1">
    <source>
        <dbReference type="SAM" id="MobiDB-lite"/>
    </source>
</evidence>